<protein>
    <recommendedName>
        <fullName evidence="4">Peptide methionine sulfoxide reductase MsrA</fullName>
        <shortName evidence="4">Protein-methionine-S-oxide reductase</shortName>
        <ecNumber evidence="4">1.8.4.11</ecNumber>
    </recommendedName>
    <alternativeName>
        <fullName evidence="4">Peptide-methionine (S)-S-oxide reductase</fullName>
        <shortName evidence="4">Peptide Met(O) reductase</shortName>
    </alternativeName>
</protein>
<comment type="function">
    <text evidence="4">Has an important function as a repair enzyme for proteins that have been inactivated by oxidation. Catalyzes the reversible oxidation-reduction of methionine sulfoxide in proteins to methionine.</text>
</comment>
<evidence type="ECO:0000256" key="1">
    <source>
        <dbReference type="ARBA" id="ARBA00023002"/>
    </source>
</evidence>
<feature type="active site" evidence="4">
    <location>
        <position position="10"/>
    </location>
</feature>
<evidence type="ECO:0000313" key="6">
    <source>
        <dbReference type="EMBL" id="TXK51342.1"/>
    </source>
</evidence>
<dbReference type="OrthoDB" id="4174719at2"/>
<dbReference type="AlphaFoldDB" id="A0A5C8KBA1"/>
<evidence type="ECO:0000256" key="4">
    <source>
        <dbReference type="HAMAP-Rule" id="MF_01401"/>
    </source>
</evidence>
<evidence type="ECO:0000256" key="3">
    <source>
        <dbReference type="ARBA" id="ARBA00048782"/>
    </source>
</evidence>
<comment type="caution">
    <text evidence="6">The sequence shown here is derived from an EMBL/GenBank/DDBJ whole genome shotgun (WGS) entry which is preliminary data.</text>
</comment>
<gene>
    <name evidence="4 6" type="primary">msrA</name>
    <name evidence="6" type="ORF">FVR03_03795</name>
</gene>
<keyword evidence="1 4" id="KW-0560">Oxidoreductase</keyword>
<dbReference type="EC" id="1.8.4.11" evidence="4"/>
<reference evidence="6 7" key="1">
    <citation type="submission" date="2019-08" db="EMBL/GenBank/DDBJ databases">
        <authorList>
            <person name="Shi S."/>
        </authorList>
    </citation>
    <scope>NUCLEOTIDE SEQUENCE [LARGE SCALE GENOMIC DNA]</scope>
    <source>
        <strain evidence="6 7">GY10130</strain>
    </source>
</reference>
<dbReference type="Gene3D" id="3.30.1060.10">
    <property type="entry name" value="Peptide methionine sulphoxide reductase MsrA"/>
    <property type="match status" value="1"/>
</dbReference>
<keyword evidence="7" id="KW-1185">Reference proteome</keyword>
<dbReference type="InterPro" id="IPR036509">
    <property type="entry name" value="Met_Sox_Rdtase_MsrA_sf"/>
</dbReference>
<comment type="catalytic activity">
    <reaction evidence="3 4">
        <text>[thioredoxin]-disulfide + L-methionine + H2O = L-methionine (S)-S-oxide + [thioredoxin]-dithiol</text>
        <dbReference type="Rhea" id="RHEA:19993"/>
        <dbReference type="Rhea" id="RHEA-COMP:10698"/>
        <dbReference type="Rhea" id="RHEA-COMP:10700"/>
        <dbReference type="ChEBI" id="CHEBI:15377"/>
        <dbReference type="ChEBI" id="CHEBI:29950"/>
        <dbReference type="ChEBI" id="CHEBI:50058"/>
        <dbReference type="ChEBI" id="CHEBI:57844"/>
        <dbReference type="ChEBI" id="CHEBI:58772"/>
        <dbReference type="EC" id="1.8.4.11"/>
    </reaction>
</comment>
<sequence length="181" mass="20838">MEIATFGNGCFWCTEAVFQQLEGVEKVESGYAGGHVENPTYKQVCTATTGHAEVLQITYDPQKISFEELLEVFWETHDPTTLNRQGNDVGPQYRSVIFYHNEEQRQLSEKYKQELETSGAFNDPIVTAIEPLSNYYPAEDYHQNYFLQNGFQPYCSFVVRPKVEKFRKVFGHKLKPAFSGK</sequence>
<feature type="domain" description="Peptide methionine sulphoxide reductase MsrA" evidence="5">
    <location>
        <begin position="4"/>
        <end position="155"/>
    </location>
</feature>
<dbReference type="InterPro" id="IPR002569">
    <property type="entry name" value="Met_Sox_Rdtase_MsrA_dom"/>
</dbReference>
<dbReference type="GO" id="GO:0033744">
    <property type="term" value="F:L-methionine:thioredoxin-disulfide S-oxidoreductase activity"/>
    <property type="evidence" value="ECO:0007669"/>
    <property type="project" value="RHEA"/>
</dbReference>
<comment type="catalytic activity">
    <reaction evidence="2 4">
        <text>L-methionyl-[protein] + [thioredoxin]-disulfide + H2O = L-methionyl-(S)-S-oxide-[protein] + [thioredoxin]-dithiol</text>
        <dbReference type="Rhea" id="RHEA:14217"/>
        <dbReference type="Rhea" id="RHEA-COMP:10698"/>
        <dbReference type="Rhea" id="RHEA-COMP:10700"/>
        <dbReference type="Rhea" id="RHEA-COMP:12313"/>
        <dbReference type="Rhea" id="RHEA-COMP:12315"/>
        <dbReference type="ChEBI" id="CHEBI:15377"/>
        <dbReference type="ChEBI" id="CHEBI:16044"/>
        <dbReference type="ChEBI" id="CHEBI:29950"/>
        <dbReference type="ChEBI" id="CHEBI:44120"/>
        <dbReference type="ChEBI" id="CHEBI:50058"/>
        <dbReference type="EC" id="1.8.4.11"/>
    </reaction>
</comment>
<dbReference type="RefSeq" id="WP_147920437.1">
    <property type="nucleotide sequence ID" value="NZ_VRTY01000009.1"/>
</dbReference>
<dbReference type="SUPFAM" id="SSF55068">
    <property type="entry name" value="Peptide methionine sulfoxide reductase"/>
    <property type="match status" value="1"/>
</dbReference>
<dbReference type="PANTHER" id="PTHR43774">
    <property type="entry name" value="PEPTIDE METHIONINE SULFOXIDE REDUCTASE"/>
    <property type="match status" value="1"/>
</dbReference>
<comment type="similarity">
    <text evidence="4">Belongs to the MsrA Met sulfoxide reductase family.</text>
</comment>
<dbReference type="HAMAP" id="MF_01401">
    <property type="entry name" value="MsrA"/>
    <property type="match status" value="1"/>
</dbReference>
<accession>A0A5C8KBA1</accession>
<organism evidence="6 7">
    <name type="scientific">Pontibacter qinzhouensis</name>
    <dbReference type="NCBI Taxonomy" id="2603253"/>
    <lineage>
        <taxon>Bacteria</taxon>
        <taxon>Pseudomonadati</taxon>
        <taxon>Bacteroidota</taxon>
        <taxon>Cytophagia</taxon>
        <taxon>Cytophagales</taxon>
        <taxon>Hymenobacteraceae</taxon>
        <taxon>Pontibacter</taxon>
    </lineage>
</organism>
<evidence type="ECO:0000313" key="7">
    <source>
        <dbReference type="Proteomes" id="UP000321926"/>
    </source>
</evidence>
<dbReference type="GO" id="GO:0008113">
    <property type="term" value="F:peptide-methionine (S)-S-oxide reductase activity"/>
    <property type="evidence" value="ECO:0007669"/>
    <property type="project" value="UniProtKB-UniRule"/>
</dbReference>
<dbReference type="Proteomes" id="UP000321926">
    <property type="component" value="Unassembled WGS sequence"/>
</dbReference>
<dbReference type="Pfam" id="PF01625">
    <property type="entry name" value="PMSR"/>
    <property type="match status" value="1"/>
</dbReference>
<dbReference type="EMBL" id="VRTY01000009">
    <property type="protein sequence ID" value="TXK51342.1"/>
    <property type="molecule type" value="Genomic_DNA"/>
</dbReference>
<evidence type="ECO:0000256" key="2">
    <source>
        <dbReference type="ARBA" id="ARBA00047806"/>
    </source>
</evidence>
<dbReference type="PANTHER" id="PTHR43774:SF1">
    <property type="entry name" value="PEPTIDE METHIONINE SULFOXIDE REDUCTASE MSRA 2"/>
    <property type="match status" value="1"/>
</dbReference>
<dbReference type="NCBIfam" id="TIGR00401">
    <property type="entry name" value="msrA"/>
    <property type="match status" value="1"/>
</dbReference>
<name>A0A5C8KBA1_9BACT</name>
<evidence type="ECO:0000259" key="5">
    <source>
        <dbReference type="Pfam" id="PF01625"/>
    </source>
</evidence>
<proteinExistence type="inferred from homology"/>